<dbReference type="Gene3D" id="1.10.20.60">
    <property type="entry name" value="Glu-tRNAGln amidotransferase C subunit, N-terminal domain"/>
    <property type="match status" value="1"/>
</dbReference>
<dbReference type="GO" id="GO:0070681">
    <property type="term" value="P:glutaminyl-tRNAGln biosynthesis via transamidation"/>
    <property type="evidence" value="ECO:0007669"/>
    <property type="project" value="TreeGrafter"/>
</dbReference>
<protein>
    <recommendedName>
        <fullName evidence="1">Aspartyl/glutamyl-tRNA(Asn/Gln) amidotransferase subunit C</fullName>
        <shortName evidence="1">Asp/Glu-ADT subunit C</shortName>
        <ecNumber evidence="1">6.3.5.-</ecNumber>
    </recommendedName>
</protein>
<dbReference type="Proteomes" id="UP000297668">
    <property type="component" value="Unassembled WGS sequence"/>
</dbReference>
<dbReference type="Pfam" id="PF02686">
    <property type="entry name" value="GatC"/>
    <property type="match status" value="1"/>
</dbReference>
<comment type="function">
    <text evidence="1">Allows the formation of correctly charged Asn-tRNA(Asn) or Gln-tRNA(Gln) through the transamidation of misacylated Asp-tRNA(Asn) or Glu-tRNA(Gln) in organisms which lack either or both of asparaginyl-tRNA or glutaminyl-tRNA synthetases. The reaction takes place in the presence of glutamine and ATP through an activated phospho-Asp-tRNA(Asn) or phospho-Glu-tRNA(Gln).</text>
</comment>
<dbReference type="GO" id="GO:0016740">
    <property type="term" value="F:transferase activity"/>
    <property type="evidence" value="ECO:0007669"/>
    <property type="project" value="UniProtKB-KW"/>
</dbReference>
<name>A0A4Y9F834_9DEIN</name>
<keyword evidence="1" id="KW-0067">ATP-binding</keyword>
<accession>A0A4Y9F834</accession>
<comment type="catalytic activity">
    <reaction evidence="1">
        <text>L-aspartyl-tRNA(Asn) + L-glutamine + ATP + H2O = L-asparaginyl-tRNA(Asn) + L-glutamate + ADP + phosphate + 2 H(+)</text>
        <dbReference type="Rhea" id="RHEA:14513"/>
        <dbReference type="Rhea" id="RHEA-COMP:9674"/>
        <dbReference type="Rhea" id="RHEA-COMP:9677"/>
        <dbReference type="ChEBI" id="CHEBI:15377"/>
        <dbReference type="ChEBI" id="CHEBI:15378"/>
        <dbReference type="ChEBI" id="CHEBI:29985"/>
        <dbReference type="ChEBI" id="CHEBI:30616"/>
        <dbReference type="ChEBI" id="CHEBI:43474"/>
        <dbReference type="ChEBI" id="CHEBI:58359"/>
        <dbReference type="ChEBI" id="CHEBI:78515"/>
        <dbReference type="ChEBI" id="CHEBI:78516"/>
        <dbReference type="ChEBI" id="CHEBI:456216"/>
    </reaction>
</comment>
<evidence type="ECO:0000313" key="4">
    <source>
        <dbReference type="EMBL" id="TFU25334.1"/>
    </source>
</evidence>
<sequence>MAGMELTPELLRKLEGLAKLRLSPEEEALLLDDLKRILEFVDALPRVEEEREGETPGRLREDEPKPSLSQEEALSVAPEKEEGFFRVPKVLE</sequence>
<keyword evidence="4" id="KW-0808">Transferase</keyword>
<dbReference type="NCBIfam" id="TIGR00135">
    <property type="entry name" value="gatC"/>
    <property type="match status" value="1"/>
</dbReference>
<evidence type="ECO:0000313" key="3">
    <source>
        <dbReference type="EMBL" id="HGN85551.1"/>
    </source>
</evidence>
<comment type="subunit">
    <text evidence="1">Heterotrimer of A, B and C subunits.</text>
</comment>
<dbReference type="GO" id="GO:0005524">
    <property type="term" value="F:ATP binding"/>
    <property type="evidence" value="ECO:0007669"/>
    <property type="project" value="UniProtKB-KW"/>
</dbReference>
<dbReference type="PANTHER" id="PTHR15004">
    <property type="entry name" value="GLUTAMYL-TRNA(GLN) AMIDOTRANSFERASE SUBUNIT C, MITOCHONDRIAL"/>
    <property type="match status" value="1"/>
</dbReference>
<dbReference type="PANTHER" id="PTHR15004:SF0">
    <property type="entry name" value="GLUTAMYL-TRNA(GLN) AMIDOTRANSFERASE SUBUNIT C, MITOCHONDRIAL"/>
    <property type="match status" value="1"/>
</dbReference>
<feature type="compositionally biased region" description="Basic and acidic residues" evidence="2">
    <location>
        <begin position="46"/>
        <end position="65"/>
    </location>
</feature>
<reference evidence="3" key="2">
    <citation type="journal article" date="2020" name="mSystems">
        <title>Genome- and Community-Level Interaction Insights into Carbon Utilization and Element Cycling Functions of Hydrothermarchaeota in Hydrothermal Sediment.</title>
        <authorList>
            <person name="Zhou Z."/>
            <person name="Liu Y."/>
            <person name="Xu W."/>
            <person name="Pan J."/>
            <person name="Luo Z.H."/>
            <person name="Li M."/>
        </authorList>
    </citation>
    <scope>NUCLEOTIDE SEQUENCE [LARGE SCALE GENOMIC DNA]</scope>
    <source>
        <strain evidence="3">SpSt-611</strain>
    </source>
</reference>
<evidence type="ECO:0000256" key="1">
    <source>
        <dbReference type="HAMAP-Rule" id="MF_00122"/>
    </source>
</evidence>
<dbReference type="InterPro" id="IPR003837">
    <property type="entry name" value="GatC"/>
</dbReference>
<comment type="catalytic activity">
    <reaction evidence="1">
        <text>L-glutamyl-tRNA(Gln) + L-glutamine + ATP + H2O = L-glutaminyl-tRNA(Gln) + L-glutamate + ADP + phosphate + H(+)</text>
        <dbReference type="Rhea" id="RHEA:17521"/>
        <dbReference type="Rhea" id="RHEA-COMP:9681"/>
        <dbReference type="Rhea" id="RHEA-COMP:9684"/>
        <dbReference type="ChEBI" id="CHEBI:15377"/>
        <dbReference type="ChEBI" id="CHEBI:15378"/>
        <dbReference type="ChEBI" id="CHEBI:29985"/>
        <dbReference type="ChEBI" id="CHEBI:30616"/>
        <dbReference type="ChEBI" id="CHEBI:43474"/>
        <dbReference type="ChEBI" id="CHEBI:58359"/>
        <dbReference type="ChEBI" id="CHEBI:78520"/>
        <dbReference type="ChEBI" id="CHEBI:78521"/>
        <dbReference type="ChEBI" id="CHEBI:456216"/>
    </reaction>
</comment>
<dbReference type="AlphaFoldDB" id="A0A4Y9F834"/>
<comment type="similarity">
    <text evidence="1">Belongs to the GatC family.</text>
</comment>
<evidence type="ECO:0000256" key="2">
    <source>
        <dbReference type="SAM" id="MobiDB-lite"/>
    </source>
</evidence>
<keyword evidence="1" id="KW-0436">Ligase</keyword>
<feature type="region of interest" description="Disordered" evidence="2">
    <location>
        <begin position="46"/>
        <end position="75"/>
    </location>
</feature>
<dbReference type="EMBL" id="SJZF01000025">
    <property type="protein sequence ID" value="TFU25334.1"/>
    <property type="molecule type" value="Genomic_DNA"/>
</dbReference>
<dbReference type="EC" id="6.3.5.-" evidence="1"/>
<dbReference type="Gene3D" id="1.10.8.990">
    <property type="match status" value="1"/>
</dbReference>
<evidence type="ECO:0000313" key="5">
    <source>
        <dbReference type="Proteomes" id="UP000297668"/>
    </source>
</evidence>
<keyword evidence="1" id="KW-0648">Protein biosynthesis</keyword>
<dbReference type="GO" id="GO:0006450">
    <property type="term" value="P:regulation of translational fidelity"/>
    <property type="evidence" value="ECO:0007669"/>
    <property type="project" value="InterPro"/>
</dbReference>
<dbReference type="HAMAP" id="MF_00122">
    <property type="entry name" value="GatC"/>
    <property type="match status" value="1"/>
</dbReference>
<reference evidence="4 5" key="1">
    <citation type="submission" date="2019-03" db="EMBL/GenBank/DDBJ databases">
        <title>Thermus tengchongensis species for the arsenic transformation mechanism.</title>
        <authorList>
            <person name="Yuan G.C."/>
        </authorList>
    </citation>
    <scope>NUCLEOTIDE SEQUENCE [LARGE SCALE GENOMIC DNA]</scope>
    <source>
        <strain evidence="4 5">15W</strain>
    </source>
</reference>
<dbReference type="SUPFAM" id="SSF141000">
    <property type="entry name" value="Glu-tRNAGln amidotransferase C subunit"/>
    <property type="match status" value="1"/>
</dbReference>
<dbReference type="EMBL" id="DTAB01000296">
    <property type="protein sequence ID" value="HGN85551.1"/>
    <property type="molecule type" value="Genomic_DNA"/>
</dbReference>
<dbReference type="GO" id="GO:0050567">
    <property type="term" value="F:glutaminyl-tRNA synthase (glutamine-hydrolyzing) activity"/>
    <property type="evidence" value="ECO:0007669"/>
    <property type="project" value="UniProtKB-UniRule"/>
</dbReference>
<gene>
    <name evidence="1 4" type="primary">gatC</name>
    <name evidence="4" type="ORF">E0687_11355</name>
    <name evidence="3" type="ORF">ENT80_05210</name>
</gene>
<comment type="caution">
    <text evidence="4">The sequence shown here is derived from an EMBL/GenBank/DDBJ whole genome shotgun (WGS) entry which is preliminary data.</text>
</comment>
<dbReference type="GO" id="GO:0006412">
    <property type="term" value="P:translation"/>
    <property type="evidence" value="ECO:0007669"/>
    <property type="project" value="UniProtKB-UniRule"/>
</dbReference>
<organism evidence="4 5">
    <name type="scientific">Thermus tengchongensis</name>
    <dbReference type="NCBI Taxonomy" id="1214928"/>
    <lineage>
        <taxon>Bacteria</taxon>
        <taxon>Thermotogati</taxon>
        <taxon>Deinococcota</taxon>
        <taxon>Deinococci</taxon>
        <taxon>Thermales</taxon>
        <taxon>Thermaceae</taxon>
        <taxon>Thermus</taxon>
    </lineage>
</organism>
<dbReference type="InterPro" id="IPR036113">
    <property type="entry name" value="Asp/Glu-ADT_sf_sub_c"/>
</dbReference>
<proteinExistence type="inferred from homology"/>
<keyword evidence="1" id="KW-0547">Nucleotide-binding</keyword>